<dbReference type="InterPro" id="IPR023296">
    <property type="entry name" value="Glyco_hydro_beta-prop_sf"/>
</dbReference>
<protein>
    <submittedName>
        <fullName evidence="4">Beta-1,4-mannooligosaccharide phosphorylase</fullName>
        <ecNumber evidence="4">2.4.1.319</ecNumber>
    </submittedName>
</protein>
<evidence type="ECO:0000256" key="3">
    <source>
        <dbReference type="ARBA" id="ARBA00024356"/>
    </source>
</evidence>
<keyword evidence="5" id="KW-1185">Reference proteome</keyword>
<dbReference type="Proteomes" id="UP000190890">
    <property type="component" value="Unassembled WGS sequence"/>
</dbReference>
<dbReference type="EC" id="2.4.1.319" evidence="4"/>
<dbReference type="PIRSF" id="PIRSF016202">
    <property type="entry name" value="PH1107"/>
    <property type="match status" value="1"/>
</dbReference>
<dbReference type="PANTHER" id="PTHR34106">
    <property type="entry name" value="GLYCOSIDASE"/>
    <property type="match status" value="1"/>
</dbReference>
<dbReference type="Gene3D" id="2.115.10.20">
    <property type="entry name" value="Glycosyl hydrolase domain, family 43"/>
    <property type="match status" value="1"/>
</dbReference>
<dbReference type="Pfam" id="PF04041">
    <property type="entry name" value="Glyco_hydro_130"/>
    <property type="match status" value="1"/>
</dbReference>
<gene>
    <name evidence="4" type="ORF">CLPUN_24170</name>
</gene>
<name>A0A1S8THN3_9CLOT</name>
<dbReference type="SUPFAM" id="SSF75005">
    <property type="entry name" value="Arabinanase/levansucrase/invertase"/>
    <property type="match status" value="1"/>
</dbReference>
<dbReference type="OrthoDB" id="9759709at2"/>
<dbReference type="CDD" id="cd08993">
    <property type="entry name" value="GH130"/>
    <property type="match status" value="1"/>
</dbReference>
<dbReference type="InterPro" id="IPR007184">
    <property type="entry name" value="Mannoside_phosphorylase"/>
</dbReference>
<evidence type="ECO:0000313" key="4">
    <source>
        <dbReference type="EMBL" id="OOM77300.1"/>
    </source>
</evidence>
<evidence type="ECO:0000256" key="2">
    <source>
        <dbReference type="ARBA" id="ARBA00022679"/>
    </source>
</evidence>
<organism evidence="4 5">
    <name type="scientific">Clostridium puniceum</name>
    <dbReference type="NCBI Taxonomy" id="29367"/>
    <lineage>
        <taxon>Bacteria</taxon>
        <taxon>Bacillati</taxon>
        <taxon>Bacillota</taxon>
        <taxon>Clostridia</taxon>
        <taxon>Eubacteriales</taxon>
        <taxon>Clostridiaceae</taxon>
        <taxon>Clostridium</taxon>
    </lineage>
</organism>
<evidence type="ECO:0000313" key="5">
    <source>
        <dbReference type="Proteomes" id="UP000190890"/>
    </source>
</evidence>
<keyword evidence="2 4" id="KW-0808">Transferase</keyword>
<keyword evidence="1 4" id="KW-0328">Glycosyltransferase</keyword>
<dbReference type="EMBL" id="LZZM01000153">
    <property type="protein sequence ID" value="OOM77300.1"/>
    <property type="molecule type" value="Genomic_DNA"/>
</dbReference>
<dbReference type="PANTHER" id="PTHR34106:SF1">
    <property type="entry name" value="1,4-BETA-MANNOSYL-N-ACETYLGLUCOSAMINE PHOSPHORYLASE"/>
    <property type="match status" value="1"/>
</dbReference>
<comment type="caution">
    <text evidence="4">The sequence shown here is derived from an EMBL/GenBank/DDBJ whole genome shotgun (WGS) entry which is preliminary data.</text>
</comment>
<accession>A0A1S8THN3</accession>
<comment type="similarity">
    <text evidence="3">Belongs to the glycosyl hydrolase 130 family.</text>
</comment>
<reference evidence="4 5" key="1">
    <citation type="submission" date="2016-05" db="EMBL/GenBank/DDBJ databases">
        <title>Microbial solvent formation.</title>
        <authorList>
            <person name="Poehlein A."/>
            <person name="Montoya Solano J.D."/>
            <person name="Flitsch S."/>
            <person name="Krabben P."/>
            <person name="Duerre P."/>
            <person name="Daniel R."/>
        </authorList>
    </citation>
    <scope>NUCLEOTIDE SEQUENCE [LARGE SCALE GENOMIC DNA]</scope>
    <source>
        <strain evidence="4 5">DSM 2619</strain>
    </source>
</reference>
<dbReference type="GO" id="GO:0016757">
    <property type="term" value="F:glycosyltransferase activity"/>
    <property type="evidence" value="ECO:0007669"/>
    <property type="project" value="UniProtKB-KW"/>
</dbReference>
<dbReference type="STRING" id="29367.CLPUN_24170"/>
<dbReference type="RefSeq" id="WP_077847545.1">
    <property type="nucleotide sequence ID" value="NZ_LZZM01000153.1"/>
</dbReference>
<dbReference type="AlphaFoldDB" id="A0A1S8THN3"/>
<proteinExistence type="inferred from homology"/>
<sequence>MSKILEGNLSNIPWQEKPLNFNGPIWRHTENPIIGRNPVEGVARIFNSAVMPYGDEFIGVFRGETINGRPHIYLGHSKDAVNWEFDKEKIQFVDEAGKPYQPLYAYDPRLLKIEDTYYIIWCGDFDGATIGLAKTTDFKTFTRLENPFLPFNRNGVLFPKKIDGKYLMLSRPSDNGHTPFGDIFLSKSPDLKYWGEHRIVMQKGGSGWWQSVKIGCGPAPIETDEGWLIFYHGVTGTCNGLVYSMSAAILDKDCPSKVLYRAGSIMLTPEEWYEERGFVANVIFPCATLADAETGRIAIYYGAADTYVGLAYTTIDETVKFIKEHNELGSIDGEEGRL</sequence>
<evidence type="ECO:0000256" key="1">
    <source>
        <dbReference type="ARBA" id="ARBA00022676"/>
    </source>
</evidence>